<name>A0ABD2I735_9BILA</name>
<dbReference type="InterPro" id="IPR042510">
    <property type="entry name" value="CIP2A"/>
</dbReference>
<feature type="compositionally biased region" description="Low complexity" evidence="2">
    <location>
        <begin position="669"/>
        <end position="702"/>
    </location>
</feature>
<proteinExistence type="predicted"/>
<feature type="coiled-coil region" evidence="1">
    <location>
        <begin position="854"/>
        <end position="933"/>
    </location>
</feature>
<keyword evidence="1" id="KW-0175">Coiled coil</keyword>
<sequence length="940" mass="104252">MVDKIACCRLFALGHRQQQTADGRRKIVFFCSPIMSPITAMPLDALLKNALPFLSSSLNDSSGGGGTATDYPANAPDQILSKLVHESASLASTARLDPSNPTLSDFLHRCAALLTHPTTRPLLRSKILLLLSNFFLYNVLLRKSAANSAQICLAICHCLRAALDEHLGPQNLIDVLRIIQMLTYERVNFGDWTNELLPFLTRQILDSDSVPSSAELLPYCMCILCNLVGQSKQFTTHFKEMDSFKSICSRILQLLSHNSKAVVVSALVLVGYLDEKSRDTVYSPQNISQTFLCIFNILSSASPVDDVLMTTHIAADLLHRLVIGQPKTPNDLPLLNATARNLSTYDFFDKSIQKTAALLNLLDPRSEESRKIFHLLLSFCQVDELRGPTAAAIVAVEPKEQRLNTPAQAMVNTARLTFEEAIFPEVPLTALQLLAFVIKESVDVGKGIRRLFSTFDPLCALIGQTLRTVRIDPLVCPPLAPFHAKQIAEALRLAESLANDDDFRPELLDIVHAQLCSDILDHQLNTNPIVNHWLFTDTLSSPSAPIYNYDCSLSLMLSSSSCSMSAPPSSSKRLPSLPLWSLNAIPIPIQLMRLLASLKDHSKAHKELYWRSLKDHRLLPFMAYAIARGNSTIVYDAFVLFTHCAQLHDFPLKKLSILTAKCASMKNGGAAMASRGGAGTSAAVNGQQSSSKDASFSSSFDHQQQHHESSNNNNNNSYKNSNEMGIVQKLSASVNSMNNGSATNDGITGTGNGVPSDQQRNIRRFVAELEQRLVESEAEIAALCSEKRELAIRVGHMANKLDTERVQNASAMESVRRDRQMLVEENERERALHAVMRDKFDELKRKFDTIAKTVLDKQSELEQMTKMNTELSQQLHAQAEALERRRADLEMATKMVADRDTELKGSECELAKCREENTKLDELRQQMVHLLEEFGANLGK</sequence>
<dbReference type="InterPro" id="IPR048701">
    <property type="entry name" value="CIP2A_N"/>
</dbReference>
<evidence type="ECO:0000256" key="2">
    <source>
        <dbReference type="SAM" id="MobiDB-lite"/>
    </source>
</evidence>
<feature type="compositionally biased region" description="Low complexity" evidence="2">
    <location>
        <begin position="710"/>
        <end position="721"/>
    </location>
</feature>
<feature type="region of interest" description="Disordered" evidence="2">
    <location>
        <begin position="669"/>
        <end position="721"/>
    </location>
</feature>
<feature type="domain" description="CIP2A N-terminal" evidence="3">
    <location>
        <begin position="171"/>
        <end position="387"/>
    </location>
</feature>
<dbReference type="PANTHER" id="PTHR23161">
    <property type="entry name" value="PROTEIN CIP2A"/>
    <property type="match status" value="1"/>
</dbReference>
<dbReference type="EMBL" id="JBICBT010001319">
    <property type="protein sequence ID" value="KAL3073345.1"/>
    <property type="molecule type" value="Genomic_DNA"/>
</dbReference>
<feature type="region of interest" description="Disordered" evidence="2">
    <location>
        <begin position="735"/>
        <end position="758"/>
    </location>
</feature>
<dbReference type="Proteomes" id="UP001620626">
    <property type="component" value="Unassembled WGS sequence"/>
</dbReference>
<dbReference type="Pfam" id="PF21044">
    <property type="entry name" value="CIP2A_N"/>
    <property type="match status" value="1"/>
</dbReference>
<reference evidence="4 5" key="1">
    <citation type="submission" date="2024-10" db="EMBL/GenBank/DDBJ databases">
        <authorList>
            <person name="Kim D."/>
        </authorList>
    </citation>
    <scope>NUCLEOTIDE SEQUENCE [LARGE SCALE GENOMIC DNA]</scope>
    <source>
        <strain evidence="4">BH-2024</strain>
    </source>
</reference>
<dbReference type="InterPro" id="IPR016024">
    <property type="entry name" value="ARM-type_fold"/>
</dbReference>
<gene>
    <name evidence="4" type="ORF">niasHT_038702</name>
</gene>
<dbReference type="PANTHER" id="PTHR23161:SF2">
    <property type="entry name" value="PROTEIN CIP2A"/>
    <property type="match status" value="1"/>
</dbReference>
<evidence type="ECO:0000313" key="5">
    <source>
        <dbReference type="Proteomes" id="UP001620626"/>
    </source>
</evidence>
<evidence type="ECO:0000313" key="4">
    <source>
        <dbReference type="EMBL" id="KAL3073345.1"/>
    </source>
</evidence>
<protein>
    <recommendedName>
        <fullName evidence="3">CIP2A N-terminal domain-containing protein</fullName>
    </recommendedName>
</protein>
<dbReference type="SUPFAM" id="SSF48371">
    <property type="entry name" value="ARM repeat"/>
    <property type="match status" value="1"/>
</dbReference>
<accession>A0ABD2I735</accession>
<comment type="caution">
    <text evidence="4">The sequence shown here is derived from an EMBL/GenBank/DDBJ whole genome shotgun (WGS) entry which is preliminary data.</text>
</comment>
<evidence type="ECO:0000259" key="3">
    <source>
        <dbReference type="Pfam" id="PF21044"/>
    </source>
</evidence>
<evidence type="ECO:0000256" key="1">
    <source>
        <dbReference type="SAM" id="Coils"/>
    </source>
</evidence>
<keyword evidence="5" id="KW-1185">Reference proteome</keyword>
<organism evidence="4 5">
    <name type="scientific">Heterodera trifolii</name>
    <dbReference type="NCBI Taxonomy" id="157864"/>
    <lineage>
        <taxon>Eukaryota</taxon>
        <taxon>Metazoa</taxon>
        <taxon>Ecdysozoa</taxon>
        <taxon>Nematoda</taxon>
        <taxon>Chromadorea</taxon>
        <taxon>Rhabditida</taxon>
        <taxon>Tylenchina</taxon>
        <taxon>Tylenchomorpha</taxon>
        <taxon>Tylenchoidea</taxon>
        <taxon>Heteroderidae</taxon>
        <taxon>Heteroderinae</taxon>
        <taxon>Heterodera</taxon>
    </lineage>
</organism>
<dbReference type="AlphaFoldDB" id="A0ABD2I735"/>